<dbReference type="EMBL" id="CP016345">
    <property type="protein sequence ID" value="ANQ13997.1"/>
    <property type="molecule type" value="Genomic_DNA"/>
</dbReference>
<dbReference type="AlphaFoldDB" id="A0AAN0Y5G4"/>
<keyword evidence="1" id="KW-0732">Signal</keyword>
<evidence type="ECO:0000313" key="3">
    <source>
        <dbReference type="Proteomes" id="UP000092741"/>
    </source>
</evidence>
<keyword evidence="3" id="KW-1185">Reference proteome</keyword>
<sequence>MRWHPTLFCTVVCFSTPALAANDFYGPLRAYAQSPIQSVSHTNYLRSGFSLPSDYIEGYASATIASVWAHTDEYALDYYHNQVEVGGKWQISSRWQWELNYRWVFEADNHLDGLTRKFHDLFSIDQNGRDEVGKGRSYISMPQYGVFEDDFSRETIANNISTYVQYQIFQSKQHGLSLGGSLYYDKVTHGTFKGSSFEQGFQVNYSYLNSDHAIYSMIGMTFRPDDRAMLNLPYRKNTAAISAGYRYSLAENHHMIIEYHWYQGSAAGPNEFADAAKEIKVGYRYLMQNSALELIAIENVGNMDNSTDIAFTIGYRYLFRPGSDS</sequence>
<gene>
    <name evidence="2" type="ORF">BA890_06160</name>
</gene>
<protein>
    <recommendedName>
        <fullName evidence="4">DUF3187 family protein</fullName>
    </recommendedName>
</protein>
<evidence type="ECO:0000256" key="1">
    <source>
        <dbReference type="SAM" id="SignalP"/>
    </source>
</evidence>
<dbReference type="Proteomes" id="UP000092741">
    <property type="component" value="Chromosome 1"/>
</dbReference>
<reference evidence="2 3" key="1">
    <citation type="submission" date="2016-07" db="EMBL/GenBank/DDBJ databases">
        <title>Developing Vibrio natriegens as a novel, fast-growing host for biotechnology.</title>
        <authorList>
            <person name="Weinstock M.T."/>
            <person name="Hesek E.D."/>
            <person name="Wilson C.M."/>
            <person name="Gibson D.G."/>
        </authorList>
    </citation>
    <scope>NUCLEOTIDE SEQUENCE [LARGE SCALE GENOMIC DNA]</scope>
    <source>
        <strain evidence="2 3">ATCC 14048</strain>
    </source>
</reference>
<organism evidence="2 3">
    <name type="scientific">Vibrio natriegens NBRC 15636 = ATCC 14048 = DSM 759</name>
    <dbReference type="NCBI Taxonomy" id="1219067"/>
    <lineage>
        <taxon>Bacteria</taxon>
        <taxon>Pseudomonadati</taxon>
        <taxon>Pseudomonadota</taxon>
        <taxon>Gammaproteobacteria</taxon>
        <taxon>Vibrionales</taxon>
        <taxon>Vibrionaceae</taxon>
        <taxon>Vibrio</taxon>
    </lineage>
</organism>
<dbReference type="InterPro" id="IPR021523">
    <property type="entry name" value="DUF3187"/>
</dbReference>
<proteinExistence type="predicted"/>
<dbReference type="Pfam" id="PF11383">
    <property type="entry name" value="DUF3187"/>
    <property type="match status" value="1"/>
</dbReference>
<feature type="signal peptide" evidence="1">
    <location>
        <begin position="1"/>
        <end position="20"/>
    </location>
</feature>
<name>A0AAN0Y5G4_VIBNA</name>
<evidence type="ECO:0000313" key="2">
    <source>
        <dbReference type="EMBL" id="ANQ13997.1"/>
    </source>
</evidence>
<evidence type="ECO:0008006" key="4">
    <source>
        <dbReference type="Google" id="ProtNLM"/>
    </source>
</evidence>
<accession>A0AAN0Y5G4</accession>
<feature type="chain" id="PRO_5042957269" description="DUF3187 family protein" evidence="1">
    <location>
        <begin position="21"/>
        <end position="325"/>
    </location>
</feature>